<keyword evidence="4 7" id="KW-0195">Cyclin</keyword>
<feature type="domain" description="Cyclin C-terminal" evidence="10">
    <location>
        <begin position="326"/>
        <end position="450"/>
    </location>
</feature>
<protein>
    <recommendedName>
        <fullName evidence="6">B-like cyclin</fullName>
    </recommendedName>
</protein>
<comment type="subunit">
    <text evidence="2">Interacts with the CDC2 protein kinase to form a serine/threonine kinase holoenzyme complex also known as maturation promoting factor (MPF). The cyclin subunit imparts substrate specificity to the complex.</text>
</comment>
<dbReference type="Pfam" id="PF00134">
    <property type="entry name" value="Cyclin_N"/>
    <property type="match status" value="1"/>
</dbReference>
<dbReference type="FunFam" id="1.10.472.10:FF:000013">
    <property type="entry name" value="Cyclin A1"/>
    <property type="match status" value="1"/>
</dbReference>
<dbReference type="SMART" id="SM01332">
    <property type="entry name" value="Cyclin_C"/>
    <property type="match status" value="1"/>
</dbReference>
<feature type="region of interest" description="Disordered" evidence="8">
    <location>
        <begin position="134"/>
        <end position="159"/>
    </location>
</feature>
<feature type="compositionally biased region" description="Basic and acidic residues" evidence="8">
    <location>
        <begin position="456"/>
        <end position="465"/>
    </location>
</feature>
<dbReference type="InterPro" id="IPR048258">
    <property type="entry name" value="Cyclins_cyclin-box"/>
</dbReference>
<keyword evidence="12" id="KW-1185">Reference proteome</keyword>
<dbReference type="GO" id="GO:0051301">
    <property type="term" value="P:cell division"/>
    <property type="evidence" value="ECO:0007669"/>
    <property type="project" value="UniProtKB-KW"/>
</dbReference>
<dbReference type="SUPFAM" id="SSF47954">
    <property type="entry name" value="Cyclin-like"/>
    <property type="match status" value="2"/>
</dbReference>
<dbReference type="EMBL" id="CAMGYJ010000008">
    <property type="protein sequence ID" value="CAI0464901.1"/>
    <property type="molecule type" value="Genomic_DNA"/>
</dbReference>
<dbReference type="Gene3D" id="1.10.472.10">
    <property type="entry name" value="Cyclin-like"/>
    <property type="match status" value="2"/>
</dbReference>
<name>A0AAV0P3F9_9ROSI</name>
<comment type="similarity">
    <text evidence="1">Belongs to the cyclin family. Cyclin AB subfamily.</text>
</comment>
<feature type="region of interest" description="Disordered" evidence="8">
    <location>
        <begin position="455"/>
        <end position="493"/>
    </location>
</feature>
<dbReference type="PROSITE" id="PS00292">
    <property type="entry name" value="CYCLINS"/>
    <property type="match status" value="1"/>
</dbReference>
<sequence>KRPKNNPKSSPLVLKNKNGARSFSLPLLLPHPPITKSHPPTSPSHTTLLFPSLRPLFRPSSSSSLPGGERPRQKELVQMADQENCAPLTRAARKRAAAAVTTPADAVQQKKSRVVLGELPQAANAGVVVVDLTSGDRPEKRKTKAKAKPKPKNKAEKVVAPVPEDEVPAATVEVGIEDRDGSPDDPQMCQHYASDIYEYLHKLEAEPKRRPLPDYIEKVQSEVTPNMRGILVDWLVEVAEEYKLLTDTLYLSIAYIDRFLSLNPISKQRLQLLGVSAMMIASKYEEITPPHVEEFCYITDNTYTKNEVLKMEADILKFLNFEMGTPTVKSFLRRFNRVAQEDYKTESLQLEFIGFYLAELSLLDYNCVKFLPSLVAASVVFLSRFTLKPKTNPWNANLQKYSGYKPAELKECVLIIHDLYLSRRGGGLQSVRDKYKHQKEVFCASGLFIDQTLFPRDNDGDEGGKEFLVSPARDDNEGGKELSESPVNDDGDDACEDLRHYTAGFALLNSPIRGIDLEDH</sequence>
<evidence type="ECO:0000256" key="1">
    <source>
        <dbReference type="ARBA" id="ARBA00006955"/>
    </source>
</evidence>
<feature type="domain" description="Cyclin-like" evidence="9">
    <location>
        <begin position="330"/>
        <end position="418"/>
    </location>
</feature>
<dbReference type="CDD" id="cd20562">
    <property type="entry name" value="CYCLIN_AtCycA_like_rpt1"/>
    <property type="match status" value="1"/>
</dbReference>
<dbReference type="Proteomes" id="UP001154282">
    <property type="component" value="Unassembled WGS sequence"/>
</dbReference>
<dbReference type="InterPro" id="IPR006671">
    <property type="entry name" value="Cyclin_N"/>
</dbReference>
<evidence type="ECO:0000256" key="7">
    <source>
        <dbReference type="RuleBase" id="RU000383"/>
    </source>
</evidence>
<feature type="compositionally biased region" description="Basic residues" evidence="8">
    <location>
        <begin position="140"/>
        <end position="152"/>
    </location>
</feature>
<evidence type="ECO:0000256" key="8">
    <source>
        <dbReference type="SAM" id="MobiDB-lite"/>
    </source>
</evidence>
<organism evidence="11 12">
    <name type="scientific">Linum tenue</name>
    <dbReference type="NCBI Taxonomy" id="586396"/>
    <lineage>
        <taxon>Eukaryota</taxon>
        <taxon>Viridiplantae</taxon>
        <taxon>Streptophyta</taxon>
        <taxon>Embryophyta</taxon>
        <taxon>Tracheophyta</taxon>
        <taxon>Spermatophyta</taxon>
        <taxon>Magnoliopsida</taxon>
        <taxon>eudicotyledons</taxon>
        <taxon>Gunneridae</taxon>
        <taxon>Pentapetalae</taxon>
        <taxon>rosids</taxon>
        <taxon>fabids</taxon>
        <taxon>Malpighiales</taxon>
        <taxon>Linaceae</taxon>
        <taxon>Linum</taxon>
    </lineage>
</organism>
<dbReference type="Pfam" id="PF02984">
    <property type="entry name" value="Cyclin_C"/>
    <property type="match status" value="1"/>
</dbReference>
<comment type="caution">
    <text evidence="11">The sequence shown here is derived from an EMBL/GenBank/DDBJ whole genome shotgun (WGS) entry which is preliminary data.</text>
</comment>
<feature type="compositionally biased region" description="Low complexity" evidence="8">
    <location>
        <begin position="48"/>
        <end position="66"/>
    </location>
</feature>
<evidence type="ECO:0000256" key="6">
    <source>
        <dbReference type="ARBA" id="ARBA00032263"/>
    </source>
</evidence>
<evidence type="ECO:0000256" key="2">
    <source>
        <dbReference type="ARBA" id="ARBA00011177"/>
    </source>
</evidence>
<keyword evidence="3" id="KW-0132">Cell division</keyword>
<dbReference type="InterPro" id="IPR036915">
    <property type="entry name" value="Cyclin-like_sf"/>
</dbReference>
<reference evidence="11" key="1">
    <citation type="submission" date="2022-08" db="EMBL/GenBank/DDBJ databases">
        <authorList>
            <person name="Gutierrez-Valencia J."/>
        </authorList>
    </citation>
    <scope>NUCLEOTIDE SEQUENCE</scope>
</reference>
<feature type="non-terminal residue" evidence="11">
    <location>
        <position position="1"/>
    </location>
</feature>
<evidence type="ECO:0000259" key="10">
    <source>
        <dbReference type="SMART" id="SM01332"/>
    </source>
</evidence>
<proteinExistence type="inferred from homology"/>
<evidence type="ECO:0000313" key="11">
    <source>
        <dbReference type="EMBL" id="CAI0464901.1"/>
    </source>
</evidence>
<dbReference type="AlphaFoldDB" id="A0AAV0P3F9"/>
<evidence type="ECO:0000313" key="12">
    <source>
        <dbReference type="Proteomes" id="UP001154282"/>
    </source>
</evidence>
<feature type="region of interest" description="Disordered" evidence="8">
    <location>
        <begin position="1"/>
        <end position="75"/>
    </location>
</feature>
<dbReference type="InterPro" id="IPR013763">
    <property type="entry name" value="Cyclin-like_dom"/>
</dbReference>
<evidence type="ECO:0000256" key="4">
    <source>
        <dbReference type="ARBA" id="ARBA00023127"/>
    </source>
</evidence>
<feature type="domain" description="Cyclin-like" evidence="9">
    <location>
        <begin position="233"/>
        <end position="317"/>
    </location>
</feature>
<dbReference type="CDD" id="cd20506">
    <property type="entry name" value="CYCLIN_AtCycA-like_rpt2"/>
    <property type="match status" value="1"/>
</dbReference>
<dbReference type="InterPro" id="IPR004367">
    <property type="entry name" value="Cyclin_C-dom"/>
</dbReference>
<evidence type="ECO:0000256" key="5">
    <source>
        <dbReference type="ARBA" id="ARBA00023306"/>
    </source>
</evidence>
<evidence type="ECO:0000259" key="9">
    <source>
        <dbReference type="SMART" id="SM00385"/>
    </source>
</evidence>
<gene>
    <name evidence="11" type="ORF">LITE_LOCUS36372</name>
</gene>
<dbReference type="PANTHER" id="PTHR10177">
    <property type="entry name" value="CYCLINS"/>
    <property type="match status" value="1"/>
</dbReference>
<dbReference type="InterPro" id="IPR039361">
    <property type="entry name" value="Cyclin"/>
</dbReference>
<feature type="compositionally biased region" description="Basic and acidic residues" evidence="8">
    <location>
        <begin position="472"/>
        <end position="483"/>
    </location>
</feature>
<dbReference type="SMART" id="SM00385">
    <property type="entry name" value="CYCLIN"/>
    <property type="match status" value="2"/>
</dbReference>
<evidence type="ECO:0000256" key="3">
    <source>
        <dbReference type="ARBA" id="ARBA00022618"/>
    </source>
</evidence>
<dbReference type="FunFam" id="1.10.472.10:FF:000167">
    <property type="entry name" value="Mitotic cyclin 6"/>
    <property type="match status" value="1"/>
</dbReference>
<accession>A0AAV0P3F9</accession>
<keyword evidence="5" id="KW-0131">Cell cycle</keyword>